<reference evidence="3 4" key="1">
    <citation type="submission" date="2023-07" db="EMBL/GenBank/DDBJ databases">
        <title>Comparative genomics of wheat-associated soil bacteria to identify genetic determinants of phenazine resistance.</title>
        <authorList>
            <person name="Mouncey N."/>
        </authorList>
    </citation>
    <scope>NUCLEOTIDE SEQUENCE [LARGE SCALE GENOMIC DNA]</scope>
    <source>
        <strain evidence="3 4">V3I3</strain>
    </source>
</reference>
<keyword evidence="4" id="KW-1185">Reference proteome</keyword>
<proteinExistence type="predicted"/>
<name>A0ABU0R9R8_9MICO</name>
<keyword evidence="2" id="KW-0732">Signal</keyword>
<gene>
    <name evidence="3" type="ORF">QFZ26_002378</name>
</gene>
<accession>A0ABU0R9R8</accession>
<protein>
    <submittedName>
        <fullName evidence="3">Uncharacterized protein</fullName>
    </submittedName>
</protein>
<evidence type="ECO:0000256" key="1">
    <source>
        <dbReference type="SAM" id="MobiDB-lite"/>
    </source>
</evidence>
<dbReference type="RefSeq" id="WP_307042375.1">
    <property type="nucleotide sequence ID" value="NZ_JAUSYY010000001.1"/>
</dbReference>
<feature type="chain" id="PRO_5047493508" evidence="2">
    <location>
        <begin position="23"/>
        <end position="110"/>
    </location>
</feature>
<evidence type="ECO:0000313" key="3">
    <source>
        <dbReference type="EMBL" id="MDQ0894823.1"/>
    </source>
</evidence>
<feature type="region of interest" description="Disordered" evidence="1">
    <location>
        <begin position="77"/>
        <end position="110"/>
    </location>
</feature>
<sequence>MTRTIAAVVLLGLFVGGLPAQAAAEPVDDGADIEIGVLIEPRADCADVRPPCRCDALGTPTLPPGLAKKLILPRGQAKKATLPPGQAKKATPRDWCAPRPAGASIQGSNE</sequence>
<dbReference type="EMBL" id="JAUSYY010000001">
    <property type="protein sequence ID" value="MDQ0894823.1"/>
    <property type="molecule type" value="Genomic_DNA"/>
</dbReference>
<evidence type="ECO:0000256" key="2">
    <source>
        <dbReference type="SAM" id="SignalP"/>
    </source>
</evidence>
<dbReference type="Proteomes" id="UP001239083">
    <property type="component" value="Unassembled WGS sequence"/>
</dbReference>
<comment type="caution">
    <text evidence="3">The sequence shown here is derived from an EMBL/GenBank/DDBJ whole genome shotgun (WGS) entry which is preliminary data.</text>
</comment>
<feature type="signal peptide" evidence="2">
    <location>
        <begin position="1"/>
        <end position="22"/>
    </location>
</feature>
<organism evidence="3 4">
    <name type="scientific">Agromyces ramosus</name>
    <dbReference type="NCBI Taxonomy" id="33879"/>
    <lineage>
        <taxon>Bacteria</taxon>
        <taxon>Bacillati</taxon>
        <taxon>Actinomycetota</taxon>
        <taxon>Actinomycetes</taxon>
        <taxon>Micrococcales</taxon>
        <taxon>Microbacteriaceae</taxon>
        <taxon>Agromyces</taxon>
    </lineage>
</organism>
<evidence type="ECO:0000313" key="4">
    <source>
        <dbReference type="Proteomes" id="UP001239083"/>
    </source>
</evidence>